<dbReference type="VEuPathDB" id="HostDB:ENSMUSG00000019487"/>
<evidence type="ECO:0000313" key="2">
    <source>
        <dbReference type="MGI" id="MGI:2146901"/>
    </source>
</evidence>
<evidence type="ECO:0000313" key="1">
    <source>
        <dbReference type="Ensembl" id="ENSMUSP00000153606.2"/>
    </source>
</evidence>
<dbReference type="Ensembl" id="ENSMUST00000225664.2">
    <property type="protein sequence ID" value="ENSMUSP00000153606.2"/>
    <property type="gene ID" value="ENSMUSG00000019487.12"/>
</dbReference>
<dbReference type="AlphaFoldDB" id="A0A286YEA1"/>
<reference evidence="1" key="3">
    <citation type="submission" date="2025-08" db="UniProtKB">
        <authorList>
            <consortium name="Ensembl"/>
        </authorList>
    </citation>
    <scope>IDENTIFICATION</scope>
    <source>
        <strain evidence="1">C57BL/6J</strain>
    </source>
</reference>
<reference evidence="1 3" key="2">
    <citation type="journal article" date="2011" name="PLoS Biol.">
        <title>Modernizing reference genome assemblies.</title>
        <authorList>
            <person name="Church D.M."/>
            <person name="Schneider V.A."/>
            <person name="Graves T."/>
            <person name="Auger K."/>
            <person name="Cunningham F."/>
            <person name="Bouk N."/>
            <person name="Chen H.C."/>
            <person name="Agarwala R."/>
            <person name="McLaren W.M."/>
            <person name="Ritchie G.R."/>
            <person name="Albracht D."/>
            <person name="Kremitzki M."/>
            <person name="Rock S."/>
            <person name="Kotkiewicz H."/>
            <person name="Kremitzki C."/>
            <person name="Wollam A."/>
            <person name="Trani L."/>
            <person name="Fulton L."/>
            <person name="Fulton R."/>
            <person name="Matthews L."/>
            <person name="Whitehead S."/>
            <person name="Chow W."/>
            <person name="Torrance J."/>
            <person name="Dunn M."/>
            <person name="Harden G."/>
            <person name="Threadgold G."/>
            <person name="Wood J."/>
            <person name="Collins J."/>
            <person name="Heath P."/>
            <person name="Griffiths G."/>
            <person name="Pelan S."/>
            <person name="Grafham D."/>
            <person name="Eichler E.E."/>
            <person name="Weinstock G."/>
            <person name="Mardis E.R."/>
            <person name="Wilson R.K."/>
            <person name="Howe K."/>
            <person name="Flicek P."/>
            <person name="Hubbard T."/>
        </authorList>
    </citation>
    <scope>NUCLEOTIDE SEQUENCE [LARGE SCALE GENOMIC DNA]</scope>
    <source>
        <strain evidence="1 3">C57BL/6J</strain>
    </source>
</reference>
<dbReference type="AGR" id="MGI:2146901"/>
<evidence type="ECO:0000313" key="3">
    <source>
        <dbReference type="Proteomes" id="UP000000589"/>
    </source>
</evidence>
<dbReference type="Proteomes" id="UP000000589">
    <property type="component" value="Chromosome 17"/>
</dbReference>
<dbReference type="ExpressionAtlas" id="A0A286YEA1">
    <property type="expression patterns" value="baseline and differential"/>
</dbReference>
<name>A0A286YEA1_MOUSE</name>
<gene>
    <name evidence="1 2" type="primary">Trip10</name>
</gene>
<proteinExistence type="predicted"/>
<dbReference type="Antibodypedia" id="11922">
    <property type="antibodies" value="273 antibodies from 35 providers"/>
</dbReference>
<protein>
    <submittedName>
        <fullName evidence="1">Thyroid hormone receptor interactor 10</fullName>
    </submittedName>
</protein>
<dbReference type="GeneTree" id="ENSGT00950000183047"/>
<dbReference type="MGI" id="MGI:2146901">
    <property type="gene designation" value="Trip10"/>
</dbReference>
<sequence>MDWGTELWVTLTFPNRAPAIRISLRCWNATRSGGWICWTNT</sequence>
<organism evidence="1 3">
    <name type="scientific">Mus musculus</name>
    <name type="common">Mouse</name>
    <dbReference type="NCBI Taxonomy" id="10090"/>
    <lineage>
        <taxon>Eukaryota</taxon>
        <taxon>Metazoa</taxon>
        <taxon>Chordata</taxon>
        <taxon>Craniata</taxon>
        <taxon>Vertebrata</taxon>
        <taxon>Euteleostomi</taxon>
        <taxon>Mammalia</taxon>
        <taxon>Eutheria</taxon>
        <taxon>Euarchontoglires</taxon>
        <taxon>Glires</taxon>
        <taxon>Rodentia</taxon>
        <taxon>Myomorpha</taxon>
        <taxon>Muroidea</taxon>
        <taxon>Muridae</taxon>
        <taxon>Murinae</taxon>
        <taxon>Mus</taxon>
        <taxon>Mus</taxon>
    </lineage>
</organism>
<dbReference type="Bgee" id="ENSMUSG00000019487">
    <property type="expression patterns" value="Expressed in interventricular septum and 221 other cell types or tissues"/>
</dbReference>
<keyword evidence="3" id="KW-1185">Reference proteome</keyword>
<accession>A0A286YEA1</accession>
<reference evidence="1 3" key="1">
    <citation type="journal article" date="2009" name="PLoS Biol.">
        <title>Lineage-specific biology revealed by a finished genome assembly of the mouse.</title>
        <authorList>
            <consortium name="Mouse Genome Sequencing Consortium"/>
            <person name="Church D.M."/>
            <person name="Goodstadt L."/>
            <person name="Hillier L.W."/>
            <person name="Zody M.C."/>
            <person name="Goldstein S."/>
            <person name="She X."/>
            <person name="Bult C.J."/>
            <person name="Agarwala R."/>
            <person name="Cherry J.L."/>
            <person name="DiCuccio M."/>
            <person name="Hlavina W."/>
            <person name="Kapustin Y."/>
            <person name="Meric P."/>
            <person name="Maglott D."/>
            <person name="Birtle Z."/>
            <person name="Marques A.C."/>
            <person name="Graves T."/>
            <person name="Zhou S."/>
            <person name="Teague B."/>
            <person name="Potamousis K."/>
            <person name="Churas C."/>
            <person name="Place M."/>
            <person name="Herschleb J."/>
            <person name="Runnheim R."/>
            <person name="Forrest D."/>
            <person name="Amos-Landgraf J."/>
            <person name="Schwartz D.C."/>
            <person name="Cheng Z."/>
            <person name="Lindblad-Toh K."/>
            <person name="Eichler E.E."/>
            <person name="Ponting C.P."/>
        </authorList>
    </citation>
    <scope>NUCLEOTIDE SEQUENCE [LARGE SCALE GENOMIC DNA]</scope>
    <source>
        <strain evidence="1 3">C57BL/6J</strain>
    </source>
</reference>
<reference evidence="1" key="4">
    <citation type="submission" date="2025-09" db="UniProtKB">
        <authorList>
            <consortium name="Ensembl"/>
        </authorList>
    </citation>
    <scope>IDENTIFICATION</scope>
    <source>
        <strain evidence="1">C57BL/6J</strain>
    </source>
</reference>